<dbReference type="OrthoDB" id="5932488at2"/>
<protein>
    <recommendedName>
        <fullName evidence="3">HTH luxR-type domain-containing protein</fullName>
    </recommendedName>
</protein>
<dbReference type="EMBL" id="VUOB01000021">
    <property type="protein sequence ID" value="KAA2262684.1"/>
    <property type="molecule type" value="Genomic_DNA"/>
</dbReference>
<organism evidence="1 2">
    <name type="scientific">Solihabitans fulvus</name>
    <dbReference type="NCBI Taxonomy" id="1892852"/>
    <lineage>
        <taxon>Bacteria</taxon>
        <taxon>Bacillati</taxon>
        <taxon>Actinomycetota</taxon>
        <taxon>Actinomycetes</taxon>
        <taxon>Pseudonocardiales</taxon>
        <taxon>Pseudonocardiaceae</taxon>
        <taxon>Solihabitans</taxon>
    </lineage>
</organism>
<dbReference type="GO" id="GO:0006355">
    <property type="term" value="P:regulation of DNA-templated transcription"/>
    <property type="evidence" value="ECO:0007669"/>
    <property type="project" value="InterPro"/>
</dbReference>
<dbReference type="InterPro" id="IPR036388">
    <property type="entry name" value="WH-like_DNA-bd_sf"/>
</dbReference>
<reference evidence="1 2" key="1">
    <citation type="submission" date="2019-09" db="EMBL/GenBank/DDBJ databases">
        <title>Goodfellowia gen. nov., a new genus of the Pseudonocardineae related to Actinoalloteichus, containing Goodfellowia coeruleoviolacea gen. nov., comb. nov. gen. nov., comb. nov.</title>
        <authorList>
            <person name="Labeda D."/>
        </authorList>
    </citation>
    <scope>NUCLEOTIDE SEQUENCE [LARGE SCALE GENOMIC DNA]</scope>
    <source>
        <strain evidence="1 2">AN110305</strain>
    </source>
</reference>
<dbReference type="RefSeq" id="WP_149849663.1">
    <property type="nucleotide sequence ID" value="NZ_VUOB01000021.1"/>
</dbReference>
<dbReference type="GO" id="GO:0003677">
    <property type="term" value="F:DNA binding"/>
    <property type="evidence" value="ECO:0007669"/>
    <property type="project" value="InterPro"/>
</dbReference>
<name>A0A5B2XHN2_9PSEU</name>
<accession>A0A5B2XHN2</accession>
<comment type="caution">
    <text evidence="1">The sequence shown here is derived from an EMBL/GenBank/DDBJ whole genome shotgun (WGS) entry which is preliminary data.</text>
</comment>
<evidence type="ECO:0008006" key="3">
    <source>
        <dbReference type="Google" id="ProtNLM"/>
    </source>
</evidence>
<evidence type="ECO:0000313" key="2">
    <source>
        <dbReference type="Proteomes" id="UP000323454"/>
    </source>
</evidence>
<dbReference type="InterPro" id="IPR016032">
    <property type="entry name" value="Sig_transdc_resp-reg_C-effctor"/>
</dbReference>
<dbReference type="AlphaFoldDB" id="A0A5B2XHN2"/>
<evidence type="ECO:0000313" key="1">
    <source>
        <dbReference type="EMBL" id="KAA2262684.1"/>
    </source>
</evidence>
<dbReference type="Proteomes" id="UP000323454">
    <property type="component" value="Unassembled WGS sequence"/>
</dbReference>
<proteinExistence type="predicted"/>
<gene>
    <name evidence="1" type="ORF">F0L68_12370</name>
</gene>
<reference evidence="1 2" key="2">
    <citation type="submission" date="2019-09" db="EMBL/GenBank/DDBJ databases">
        <authorList>
            <person name="Jin C."/>
        </authorList>
    </citation>
    <scope>NUCLEOTIDE SEQUENCE [LARGE SCALE GENOMIC DNA]</scope>
    <source>
        <strain evidence="1 2">AN110305</strain>
    </source>
</reference>
<dbReference type="SUPFAM" id="SSF46894">
    <property type="entry name" value="C-terminal effector domain of the bipartite response regulators"/>
    <property type="match status" value="1"/>
</dbReference>
<sequence length="257" mass="26775">MDESDDHVPRPTGLPATGLSVTPGVFIGGRPEVLEPLVVGLHRYGRSGLPVTPLDSPESLTGAMSALIAAAELADADTVLVLSTNRLLAHDDGAVVGGLRRLPRLRVLVGHGAQPRCGPLLTEGCPAVAMPLRVQRLVGQLDMLLVRDHEAVITTDPALLVRSSDLTNLLHGLVGTATEPAAEHGAGPTGEPAEPGIGELGHTVLLALAKGGIDEVAAQRLGMSVRSYRRQVALVMAKLGARSRFEAGMLAERRGLI</sequence>
<keyword evidence="2" id="KW-1185">Reference proteome</keyword>
<dbReference type="Gene3D" id="1.10.10.10">
    <property type="entry name" value="Winged helix-like DNA-binding domain superfamily/Winged helix DNA-binding domain"/>
    <property type="match status" value="1"/>
</dbReference>